<feature type="compositionally biased region" description="Basic residues" evidence="1">
    <location>
        <begin position="233"/>
        <end position="248"/>
    </location>
</feature>
<dbReference type="InterPro" id="IPR018555">
    <property type="entry name" value="C630.06c-like"/>
</dbReference>
<feature type="compositionally biased region" description="Basic and acidic residues" evidence="1">
    <location>
        <begin position="212"/>
        <end position="232"/>
    </location>
</feature>
<feature type="compositionally biased region" description="Basic residues" evidence="1">
    <location>
        <begin position="193"/>
        <end position="211"/>
    </location>
</feature>
<reference evidence="2 3" key="1">
    <citation type="submission" date="2017-06" db="EMBL/GenBank/DDBJ databases">
        <title>Ant-infecting Ophiocordyceps genomes reveal a high diversity of potential behavioral manipulation genes and a possible major role for enterotoxins.</title>
        <authorList>
            <person name="De Bekker C."/>
            <person name="Evans H.C."/>
            <person name="Brachmann A."/>
            <person name="Hughes D.P."/>
        </authorList>
    </citation>
    <scope>NUCLEOTIDE SEQUENCE [LARGE SCALE GENOMIC DNA]</scope>
    <source>
        <strain evidence="2 3">Map16</strain>
    </source>
</reference>
<evidence type="ECO:0000256" key="1">
    <source>
        <dbReference type="SAM" id="MobiDB-lite"/>
    </source>
</evidence>
<name>A0A2C5YP55_9HYPO</name>
<dbReference type="AlphaFoldDB" id="A0A2C5YP55"/>
<sequence length="275" mass="30824">MFDLPEAKRIRREDLEASDEESHNDVEKKLDTALRESLQARLAKSLGELLPHAKPANEVDDERPISAASSAGAAIASCARDQEDEVLGEFEFRLFSTAGSVPKITLNVDDRIDGEGNIVAKRPQSYYLATNIPEQLRREYEMACVSGDDVVARSRCRSWGLELPWKVTTITTVKKSILEDETTKDSVANTQTAKKKRPGKKTRIAQRKRERAARDREQLAAKQEMDKSEHLQNKKMRLNRTKKLRRRAKDKEKRLAAVTGDAHGAGPGDESGESN</sequence>
<organism evidence="2 3">
    <name type="scientific">Ophiocordyceps camponoti-rufipedis</name>
    <dbReference type="NCBI Taxonomy" id="2004952"/>
    <lineage>
        <taxon>Eukaryota</taxon>
        <taxon>Fungi</taxon>
        <taxon>Dikarya</taxon>
        <taxon>Ascomycota</taxon>
        <taxon>Pezizomycotina</taxon>
        <taxon>Sordariomycetes</taxon>
        <taxon>Hypocreomycetidae</taxon>
        <taxon>Hypocreales</taxon>
        <taxon>Ophiocordycipitaceae</taxon>
        <taxon>Ophiocordyceps</taxon>
    </lineage>
</organism>
<dbReference type="Proteomes" id="UP000226431">
    <property type="component" value="Unassembled WGS sequence"/>
</dbReference>
<proteinExistence type="predicted"/>
<feature type="region of interest" description="Disordered" evidence="1">
    <location>
        <begin position="1"/>
        <end position="30"/>
    </location>
</feature>
<evidence type="ECO:0000313" key="3">
    <source>
        <dbReference type="Proteomes" id="UP000226431"/>
    </source>
</evidence>
<comment type="caution">
    <text evidence="2">The sequence shown here is derived from an EMBL/GenBank/DDBJ whole genome shotgun (WGS) entry which is preliminary data.</text>
</comment>
<feature type="region of interest" description="Disordered" evidence="1">
    <location>
        <begin position="182"/>
        <end position="275"/>
    </location>
</feature>
<protein>
    <submittedName>
        <fullName evidence="2">Uncharacterized protein</fullName>
    </submittedName>
</protein>
<dbReference type="STRING" id="2004952.A0A2C5YP55"/>
<keyword evidence="3" id="KW-1185">Reference proteome</keyword>
<dbReference type="EMBL" id="NJES01000032">
    <property type="protein sequence ID" value="PHH79858.1"/>
    <property type="molecule type" value="Genomic_DNA"/>
</dbReference>
<evidence type="ECO:0000313" key="2">
    <source>
        <dbReference type="EMBL" id="PHH79858.1"/>
    </source>
</evidence>
<dbReference type="OrthoDB" id="5425061at2759"/>
<dbReference type="Pfam" id="PF09428">
    <property type="entry name" value="DUF2011"/>
    <property type="match status" value="1"/>
</dbReference>
<gene>
    <name evidence="2" type="ORF">CDD80_3591</name>
</gene>
<accession>A0A2C5YP55</accession>